<protein>
    <recommendedName>
        <fullName evidence="1">BIG2 domain-containing protein</fullName>
    </recommendedName>
</protein>
<feature type="domain" description="BIG2" evidence="1">
    <location>
        <begin position="109"/>
        <end position="184"/>
    </location>
</feature>
<dbReference type="Proteomes" id="UP001207736">
    <property type="component" value="Unassembled WGS sequence"/>
</dbReference>
<evidence type="ECO:0000313" key="4">
    <source>
        <dbReference type="Proteomes" id="UP001207736"/>
    </source>
</evidence>
<dbReference type="SMART" id="SM00635">
    <property type="entry name" value="BID_2"/>
    <property type="match status" value="5"/>
</dbReference>
<feature type="domain" description="BIG2" evidence="1">
    <location>
        <begin position="32"/>
        <end position="107"/>
    </location>
</feature>
<evidence type="ECO:0000259" key="1">
    <source>
        <dbReference type="SMART" id="SM00635"/>
    </source>
</evidence>
<organism evidence="2 4">
    <name type="scientific">Capnocytophaga catalasegens</name>
    <dbReference type="NCBI Taxonomy" id="1004260"/>
    <lineage>
        <taxon>Bacteria</taxon>
        <taxon>Pseudomonadati</taxon>
        <taxon>Bacteroidota</taxon>
        <taxon>Flavobacteriia</taxon>
        <taxon>Flavobacteriales</taxon>
        <taxon>Flavobacteriaceae</taxon>
        <taxon>Capnocytophaga</taxon>
    </lineage>
</organism>
<feature type="domain" description="BIG2" evidence="1">
    <location>
        <begin position="343"/>
        <end position="431"/>
    </location>
</feature>
<dbReference type="EMBL" id="BQKB01000009">
    <property type="protein sequence ID" value="GJM52094.1"/>
    <property type="molecule type" value="Genomic_DNA"/>
</dbReference>
<gene>
    <name evidence="2" type="ORF">RCZ15_14630</name>
    <name evidence="3" type="ORF">RCZ16_04120</name>
</gene>
<sequence>MKKIGLLLGLTSIGLVGTISCSKDDNKQVEQPVKNLTIDKSEVGLLVGISEIVSITDGNGGYSVKSSDESKVTASVKANQVTIEAKAEGQATVTITDSKEKSVVIKVNVWKSIALDNKSIAIKIGETRDINILSGEGPFSAVSKDKAIAEATIKDKIIIITGVAVGITQVEVTDTKTNKIETIGVSVAASGLVVSSETLVITEKGTKTINIISGSGSYEVTSSMPEIVSISLASNTITVQGLKKGEANITLKDTQSNQTKVITVKVVEKLDIGRKNLTVTQGEEETTQIYSGEPTIFTSHDPTIVTARAAKDGYGDYYIYVRGLKAGSTTIEVSDGDTSYTLNVIVEKAPDLAFVGSSATRNFLVGTYPSAVSITGSGDFTFSSSDKSVAIVELDSFSFEKKYFLNINAKKAGTANVTITDKLSGQSIVLTINVE</sequence>
<evidence type="ECO:0000313" key="3">
    <source>
        <dbReference type="EMBL" id="GJM52094.1"/>
    </source>
</evidence>
<reference evidence="2 5" key="1">
    <citation type="submission" date="2021-11" db="EMBL/GenBank/DDBJ databases">
        <title>Draft genome sequence of Capnocytophaga sp. strain KC07075 isolated from cat oral cavity.</title>
        <authorList>
            <person name="Suzuki M."/>
            <person name="Imaoka K."/>
            <person name="Kimura M."/>
            <person name="Morikawa S."/>
            <person name="Maeda K."/>
        </authorList>
    </citation>
    <scope>NUCLEOTIDE SEQUENCE</scope>
    <source>
        <strain evidence="2">KC07075</strain>
        <strain evidence="3 5">KC07079</strain>
    </source>
</reference>
<evidence type="ECO:0000313" key="2">
    <source>
        <dbReference type="EMBL" id="GJM50490.1"/>
    </source>
</evidence>
<comment type="caution">
    <text evidence="2">The sequence shown here is derived from an EMBL/GenBank/DDBJ whole genome shotgun (WGS) entry which is preliminary data.</text>
</comment>
<name>A0AAV5AW01_9FLAO</name>
<dbReference type="RefSeq" id="WP_264846344.1">
    <property type="nucleotide sequence ID" value="NZ_BPMA01000021.1"/>
</dbReference>
<dbReference type="EMBL" id="BQKA01000028">
    <property type="protein sequence ID" value="GJM50490.1"/>
    <property type="molecule type" value="Genomic_DNA"/>
</dbReference>
<evidence type="ECO:0000313" key="5">
    <source>
        <dbReference type="Proteomes" id="UP001208692"/>
    </source>
</evidence>
<feature type="domain" description="BIG2" evidence="1">
    <location>
        <begin position="266"/>
        <end position="342"/>
    </location>
</feature>
<accession>A0AAV5AW01</accession>
<dbReference type="InterPro" id="IPR003343">
    <property type="entry name" value="Big_2"/>
</dbReference>
<feature type="domain" description="BIG2" evidence="1">
    <location>
        <begin position="188"/>
        <end position="263"/>
    </location>
</feature>
<dbReference type="Proteomes" id="UP001208692">
    <property type="component" value="Unassembled WGS sequence"/>
</dbReference>
<keyword evidence="5" id="KW-1185">Reference proteome</keyword>
<proteinExistence type="predicted"/>
<dbReference type="AlphaFoldDB" id="A0AAV5AW01"/>
<dbReference type="PROSITE" id="PS51257">
    <property type="entry name" value="PROKAR_LIPOPROTEIN"/>
    <property type="match status" value="1"/>
</dbReference>